<evidence type="ECO:0000256" key="5">
    <source>
        <dbReference type="ARBA" id="ARBA00022989"/>
    </source>
</evidence>
<comment type="caution">
    <text evidence="9">The sequence shown here is derived from an EMBL/GenBank/DDBJ whole genome shotgun (WGS) entry which is preliminary data.</text>
</comment>
<feature type="transmembrane region" description="Helical" evidence="7">
    <location>
        <begin position="395"/>
        <end position="425"/>
    </location>
</feature>
<keyword evidence="10" id="KW-1185">Reference proteome</keyword>
<feature type="transmembrane region" description="Helical" evidence="7">
    <location>
        <begin position="6"/>
        <end position="31"/>
    </location>
</feature>
<dbReference type="Proteomes" id="UP000664167">
    <property type="component" value="Unassembled WGS sequence"/>
</dbReference>
<dbReference type="PANTHER" id="PTHR43867:SF2">
    <property type="entry name" value="CELLULOSE SYNTHASE CATALYTIC SUBUNIT A [UDP-FORMING]"/>
    <property type="match status" value="1"/>
</dbReference>
<gene>
    <name evidence="9" type="ORF">J0695_22105</name>
</gene>
<feature type="transmembrane region" description="Helical" evidence="7">
    <location>
        <begin position="342"/>
        <end position="375"/>
    </location>
</feature>
<dbReference type="SUPFAM" id="SSF53448">
    <property type="entry name" value="Nucleotide-diphospho-sugar transferases"/>
    <property type="match status" value="1"/>
</dbReference>
<dbReference type="RefSeq" id="WP_206963862.1">
    <property type="nucleotide sequence ID" value="NZ_BAAAJJ010000002.1"/>
</dbReference>
<protein>
    <submittedName>
        <fullName evidence="9">Glycosyltransferase</fullName>
    </submittedName>
</protein>
<feature type="domain" description="Glycosyltransferase 2-like" evidence="8">
    <location>
        <begin position="55"/>
        <end position="191"/>
    </location>
</feature>
<evidence type="ECO:0000256" key="3">
    <source>
        <dbReference type="ARBA" id="ARBA00022679"/>
    </source>
</evidence>
<dbReference type="GO" id="GO:0016757">
    <property type="term" value="F:glycosyltransferase activity"/>
    <property type="evidence" value="ECO:0007669"/>
    <property type="project" value="UniProtKB-KW"/>
</dbReference>
<evidence type="ECO:0000256" key="2">
    <source>
        <dbReference type="ARBA" id="ARBA00022676"/>
    </source>
</evidence>
<keyword evidence="2" id="KW-0328">Glycosyltransferase</keyword>
<evidence type="ECO:0000256" key="7">
    <source>
        <dbReference type="SAM" id="Phobius"/>
    </source>
</evidence>
<proteinExistence type="predicted"/>
<evidence type="ECO:0000256" key="4">
    <source>
        <dbReference type="ARBA" id="ARBA00022692"/>
    </source>
</evidence>
<dbReference type="Pfam" id="PF00535">
    <property type="entry name" value="Glycos_transf_2"/>
    <property type="match status" value="1"/>
</dbReference>
<keyword evidence="5 7" id="KW-1133">Transmembrane helix</keyword>
<name>A0A939FA81_9ACTN</name>
<keyword evidence="6 7" id="KW-0472">Membrane</keyword>
<dbReference type="Gene3D" id="3.90.550.10">
    <property type="entry name" value="Spore Coat Polysaccharide Biosynthesis Protein SpsA, Chain A"/>
    <property type="match status" value="1"/>
</dbReference>
<dbReference type="GO" id="GO:0016020">
    <property type="term" value="C:membrane"/>
    <property type="evidence" value="ECO:0007669"/>
    <property type="project" value="UniProtKB-SubCell"/>
</dbReference>
<dbReference type="InterPro" id="IPR001173">
    <property type="entry name" value="Glyco_trans_2-like"/>
</dbReference>
<evidence type="ECO:0000313" key="10">
    <source>
        <dbReference type="Proteomes" id="UP000664167"/>
    </source>
</evidence>
<keyword evidence="4 7" id="KW-0812">Transmembrane</keyword>
<organism evidence="9 10">
    <name type="scientific">Streptomyces beijiangensis</name>
    <dbReference type="NCBI Taxonomy" id="163361"/>
    <lineage>
        <taxon>Bacteria</taxon>
        <taxon>Bacillati</taxon>
        <taxon>Actinomycetota</taxon>
        <taxon>Actinomycetes</taxon>
        <taxon>Kitasatosporales</taxon>
        <taxon>Streptomycetaceae</taxon>
        <taxon>Streptomyces</taxon>
    </lineage>
</organism>
<sequence length="449" mass="49583">MDLNAALAVTGTVVTVIAVVSLLRFLVYWFAVSDAFWQDRPLEPGDPTRFTWHFFIPCRDEEAVVATSVARLRDTFPGCHVWAVDDASDDRTREIIEERAARDPHVHLVARQRPDARLGKGAALNAAYRQLSDWLPAGADRSGVVVCVLDADGQLAANALEQASAAFDDPRTGGAQIGVRMRNAGDPLPRPDAGRLINAHARWLARMQDVEFSVNNAGMQILRRRTQSVGLGGNGQFVRLTALDSIADEATGCAWPDGALLEDYESGLLMLLDGWKLSHLEGTHVSQEGLVSTRRFMTQRTRWAQGNLQCLRYLPRILRSKNYTFWGKWETTYTLMQGPLHILMALSGALFVALVIACSAPAGLLLPSVFLLIAAGPLAMWGTRYRATRFADKSWFAGLMWGLGLWMYTYHLFVVTVRGLVRILLGRNGWAKTRRNAEALGIGPVAKEA</sequence>
<accession>A0A939FA81</accession>
<dbReference type="EMBL" id="JAFLRJ010000208">
    <property type="protein sequence ID" value="MBO0514464.1"/>
    <property type="molecule type" value="Genomic_DNA"/>
</dbReference>
<reference evidence="9" key="1">
    <citation type="submission" date="2021-03" db="EMBL/GenBank/DDBJ databases">
        <title>Streptomyces poriferae sp. nov., a novel marine sponge-derived Actinobacteria species with anti-MRSA activity.</title>
        <authorList>
            <person name="Sandoval-Powers M."/>
            <person name="Kralova S."/>
            <person name="Nguyen G.-S."/>
            <person name="Fawwal D."/>
            <person name="Degnes K."/>
            <person name="Klinkenberg G."/>
            <person name="Sletta H."/>
            <person name="Wentzel A."/>
            <person name="Liles M.R."/>
        </authorList>
    </citation>
    <scope>NUCLEOTIDE SEQUENCE</scope>
    <source>
        <strain evidence="9">DSM 41794</strain>
    </source>
</reference>
<keyword evidence="3" id="KW-0808">Transferase</keyword>
<evidence type="ECO:0000256" key="1">
    <source>
        <dbReference type="ARBA" id="ARBA00004141"/>
    </source>
</evidence>
<evidence type="ECO:0000256" key="6">
    <source>
        <dbReference type="ARBA" id="ARBA00023136"/>
    </source>
</evidence>
<dbReference type="InterPro" id="IPR029044">
    <property type="entry name" value="Nucleotide-diphossugar_trans"/>
</dbReference>
<dbReference type="AlphaFoldDB" id="A0A939FA81"/>
<comment type="subcellular location">
    <subcellularLocation>
        <location evidence="1">Membrane</location>
        <topology evidence="1">Multi-pass membrane protein</topology>
    </subcellularLocation>
</comment>
<evidence type="ECO:0000313" key="9">
    <source>
        <dbReference type="EMBL" id="MBO0514464.1"/>
    </source>
</evidence>
<dbReference type="PANTHER" id="PTHR43867">
    <property type="entry name" value="CELLULOSE SYNTHASE CATALYTIC SUBUNIT A [UDP-FORMING]"/>
    <property type="match status" value="1"/>
</dbReference>
<evidence type="ECO:0000259" key="8">
    <source>
        <dbReference type="Pfam" id="PF00535"/>
    </source>
</evidence>
<dbReference type="InterPro" id="IPR050321">
    <property type="entry name" value="Glycosyltr_2/OpgH_subfam"/>
</dbReference>